<dbReference type="EMBL" id="MLJW01003744">
    <property type="protein sequence ID" value="OIQ71402.1"/>
    <property type="molecule type" value="Genomic_DNA"/>
</dbReference>
<dbReference type="InterPro" id="IPR011690">
    <property type="entry name" value="P_starv_induced_PsiF"/>
</dbReference>
<dbReference type="AlphaFoldDB" id="A0A1J5PJP1"/>
<accession>A0A1J5PJP1</accession>
<sequence>MKKIIVTLGLCLGALGMSMLSQAQATTQQSRMAQCNKEAAGKTGEARKAFMKECLSAKPAAAAETAKPAVKAEAKPEKKAAAAEGKKLTPQQERMSFCSKDAKAKGLKGEERKKFMSECLRKK</sequence>
<feature type="compositionally biased region" description="Basic and acidic residues" evidence="1">
    <location>
        <begin position="70"/>
        <end position="87"/>
    </location>
</feature>
<organism evidence="2">
    <name type="scientific">mine drainage metagenome</name>
    <dbReference type="NCBI Taxonomy" id="410659"/>
    <lineage>
        <taxon>unclassified sequences</taxon>
        <taxon>metagenomes</taxon>
        <taxon>ecological metagenomes</taxon>
    </lineage>
</organism>
<feature type="region of interest" description="Disordered" evidence="1">
    <location>
        <begin position="65"/>
        <end position="123"/>
    </location>
</feature>
<proteinExistence type="predicted"/>
<gene>
    <name evidence="2" type="primary">psiF_2</name>
    <name evidence="2" type="ORF">GALL_469810</name>
</gene>
<evidence type="ECO:0000313" key="2">
    <source>
        <dbReference type="EMBL" id="OIQ71402.1"/>
    </source>
</evidence>
<protein>
    <submittedName>
        <fullName evidence="2">Phosphate starvation-inducible protein PsiF</fullName>
    </submittedName>
</protein>
<feature type="compositionally biased region" description="Basic and acidic residues" evidence="1">
    <location>
        <begin position="100"/>
        <end position="123"/>
    </location>
</feature>
<reference evidence="2" key="1">
    <citation type="submission" date="2016-10" db="EMBL/GenBank/DDBJ databases">
        <title>Sequence of Gallionella enrichment culture.</title>
        <authorList>
            <person name="Poehlein A."/>
            <person name="Muehling M."/>
            <person name="Daniel R."/>
        </authorList>
    </citation>
    <scope>NUCLEOTIDE SEQUENCE</scope>
</reference>
<comment type="caution">
    <text evidence="2">The sequence shown here is derived from an EMBL/GenBank/DDBJ whole genome shotgun (WGS) entry which is preliminary data.</text>
</comment>
<dbReference type="Pfam" id="PF07769">
    <property type="entry name" value="PsiF_repeat"/>
    <property type="match status" value="2"/>
</dbReference>
<name>A0A1J5PJP1_9ZZZZ</name>
<evidence type="ECO:0000256" key="1">
    <source>
        <dbReference type="SAM" id="MobiDB-lite"/>
    </source>
</evidence>